<dbReference type="SMR" id="Q9XVY5"/>
<sequence length="46" mass="5079">MHFLGRTKMEHGKSSTKFMLGTGKAAECSSTDHPVCSKHDCEPKKN</sequence>
<accession>Q9XVY5</accession>
<organism evidence="2 3">
    <name type="scientific">Caenorhabditis elegans</name>
    <dbReference type="NCBI Taxonomy" id="6239"/>
    <lineage>
        <taxon>Eukaryota</taxon>
        <taxon>Metazoa</taxon>
        <taxon>Ecdysozoa</taxon>
        <taxon>Nematoda</taxon>
        <taxon>Chromadorea</taxon>
        <taxon>Rhabditida</taxon>
        <taxon>Rhabditina</taxon>
        <taxon>Rhabditomorpha</taxon>
        <taxon>Rhabditoidea</taxon>
        <taxon>Rhabditidae</taxon>
        <taxon>Peloderinae</taxon>
        <taxon>Caenorhabditis</taxon>
    </lineage>
</organism>
<dbReference type="PaxDb" id="6239-Y7A5A.9"/>
<name>Q9XVY5_CAEEL</name>
<dbReference type="AGR" id="WB:WBGene00012415"/>
<dbReference type="HOGENOM" id="CLU_1807956_0_0_1"/>
<evidence type="ECO:0000313" key="3">
    <source>
        <dbReference type="Proteomes" id="UP000001940"/>
    </source>
</evidence>
<feature type="compositionally biased region" description="Basic and acidic residues" evidence="1">
    <location>
        <begin position="35"/>
        <end position="46"/>
    </location>
</feature>
<proteinExistence type="predicted"/>
<evidence type="ECO:0000313" key="2">
    <source>
        <dbReference type="EMBL" id="CAA22469.3"/>
    </source>
</evidence>
<reference evidence="2 3" key="1">
    <citation type="journal article" date="1998" name="Science">
        <title>Genome sequence of the nematode C. elegans: a platform for investigating biology.</title>
        <authorList>
            <consortium name="The C. elegans sequencing consortium"/>
            <person name="Sulson J.E."/>
            <person name="Waterston R."/>
        </authorList>
    </citation>
    <scope>NUCLEOTIDE SEQUENCE [LARGE SCALE GENOMIC DNA]</scope>
    <source>
        <strain evidence="2 3">Bristol N2</strain>
    </source>
</reference>
<dbReference type="Proteomes" id="UP000001940">
    <property type="component" value="Chromosome X"/>
</dbReference>
<feature type="region of interest" description="Disordered" evidence="1">
    <location>
        <begin position="26"/>
        <end position="46"/>
    </location>
</feature>
<dbReference type="Bgee" id="WBGene00012415">
    <property type="expression patterns" value="Expressed in adult organism and 1 other cell type or tissue"/>
</dbReference>
<gene>
    <name evidence="2" type="ORF">CELE_Y7A5A.9</name>
    <name evidence="2 4" type="ORF">Y7A5A.9</name>
</gene>
<dbReference type="AlphaFoldDB" id="Q9XVY5"/>
<dbReference type="WormBase" id="Y7A5A.9">
    <property type="protein sequence ID" value="CE52913"/>
    <property type="gene ID" value="WBGene00012415"/>
</dbReference>
<protein>
    <submittedName>
        <fullName evidence="2">Ovule protein</fullName>
    </submittedName>
</protein>
<evidence type="ECO:0000256" key="1">
    <source>
        <dbReference type="SAM" id="MobiDB-lite"/>
    </source>
</evidence>
<keyword evidence="3" id="KW-1185">Reference proteome</keyword>
<evidence type="ECO:0000313" key="4">
    <source>
        <dbReference type="WormBase" id="Y7A5A.9"/>
    </source>
</evidence>
<dbReference type="UCSC" id="Y7A5A.9">
    <property type="organism name" value="c. elegans"/>
</dbReference>
<dbReference type="InParanoid" id="Q9XVY5"/>
<dbReference type="EMBL" id="BX284606">
    <property type="protein sequence ID" value="CAA22469.3"/>
    <property type="molecule type" value="Genomic_DNA"/>
</dbReference>